<evidence type="ECO:0000256" key="1">
    <source>
        <dbReference type="SAM" id="MobiDB-lite"/>
    </source>
</evidence>
<sequence>MDSSDSDLEFAASVLLVSPTLTALESTENAVFSEDLPTTVTRQNARVALGRLARRAQRDLYRLRPQPSPSPSQLPIADRAWSIIQRAFAGHCAWFDASQPWVLRCRDILQQIRAIVEAGRTDLWQAFESVMERQGASELEKEEWWDENATTKFDSRPGMEPSFPRTQAEGVYLVEAFLAQKCVMNFDGRSVFLYGRLVTHVSEADKPEGKNYLLYQIIRQVLDVGGHFICIPAIITATTDTASQLQHDATAVAELYVAIVLGTWQLNKDFLHDRATAGLPIVKGDGGNVKIPFEKPYRGPRDAADDTDDDEDTEEVKSAITLFGGLSTILALLQCPEEAPSAVTTSAAQLAESREALEEEIGAIKTQVMDENNDDDGGWASDEEITNRAVGGKQDTKRRQ</sequence>
<organism evidence="2 3">
    <name type="scientific">Jaminaea rosea</name>
    <dbReference type="NCBI Taxonomy" id="1569628"/>
    <lineage>
        <taxon>Eukaryota</taxon>
        <taxon>Fungi</taxon>
        <taxon>Dikarya</taxon>
        <taxon>Basidiomycota</taxon>
        <taxon>Ustilaginomycotina</taxon>
        <taxon>Exobasidiomycetes</taxon>
        <taxon>Microstromatales</taxon>
        <taxon>Microstromatales incertae sedis</taxon>
        <taxon>Jaminaea</taxon>
    </lineage>
</organism>
<feature type="region of interest" description="Disordered" evidence="1">
    <location>
        <begin position="365"/>
        <end position="400"/>
    </location>
</feature>
<dbReference type="RefSeq" id="XP_025359400.1">
    <property type="nucleotide sequence ID" value="XM_025508563.1"/>
</dbReference>
<proteinExistence type="predicted"/>
<evidence type="ECO:0000313" key="3">
    <source>
        <dbReference type="Proteomes" id="UP000245884"/>
    </source>
</evidence>
<accession>A0A316UIU0</accession>
<reference evidence="2 3" key="1">
    <citation type="journal article" date="2018" name="Mol. Biol. Evol.">
        <title>Broad Genomic Sampling Reveals a Smut Pathogenic Ancestry of the Fungal Clade Ustilaginomycotina.</title>
        <authorList>
            <person name="Kijpornyongpan T."/>
            <person name="Mondo S.J."/>
            <person name="Barry K."/>
            <person name="Sandor L."/>
            <person name="Lee J."/>
            <person name="Lipzen A."/>
            <person name="Pangilinan J."/>
            <person name="LaButti K."/>
            <person name="Hainaut M."/>
            <person name="Henrissat B."/>
            <person name="Grigoriev I.V."/>
            <person name="Spatafora J.W."/>
            <person name="Aime M.C."/>
        </authorList>
    </citation>
    <scope>NUCLEOTIDE SEQUENCE [LARGE SCALE GENOMIC DNA]</scope>
    <source>
        <strain evidence="2 3">MCA 5214</strain>
    </source>
</reference>
<feature type="compositionally biased region" description="Acidic residues" evidence="1">
    <location>
        <begin position="371"/>
        <end position="384"/>
    </location>
</feature>
<evidence type="ECO:0000313" key="2">
    <source>
        <dbReference type="EMBL" id="PWN24788.1"/>
    </source>
</evidence>
<keyword evidence="3" id="KW-1185">Reference proteome</keyword>
<name>A0A316UIU0_9BASI</name>
<feature type="region of interest" description="Disordered" evidence="1">
    <location>
        <begin position="292"/>
        <end position="315"/>
    </location>
</feature>
<dbReference type="EMBL" id="KZ819679">
    <property type="protein sequence ID" value="PWN24788.1"/>
    <property type="molecule type" value="Genomic_DNA"/>
</dbReference>
<protein>
    <submittedName>
        <fullName evidence="2">Uncharacterized protein</fullName>
    </submittedName>
</protein>
<dbReference type="Proteomes" id="UP000245884">
    <property type="component" value="Unassembled WGS sequence"/>
</dbReference>
<dbReference type="GeneID" id="37030386"/>
<dbReference type="AlphaFoldDB" id="A0A316UIU0"/>
<gene>
    <name evidence="2" type="ORF">BDZ90DRAFT_263003</name>
</gene>
<feature type="compositionally biased region" description="Basic and acidic residues" evidence="1">
    <location>
        <begin position="292"/>
        <end position="304"/>
    </location>
</feature>
<feature type="compositionally biased region" description="Acidic residues" evidence="1">
    <location>
        <begin position="305"/>
        <end position="314"/>
    </location>
</feature>